<gene>
    <name evidence="2" type="ORF">Salat_0916000</name>
</gene>
<feature type="region of interest" description="Disordered" evidence="1">
    <location>
        <begin position="1"/>
        <end position="54"/>
    </location>
</feature>
<evidence type="ECO:0000256" key="1">
    <source>
        <dbReference type="SAM" id="MobiDB-lite"/>
    </source>
</evidence>
<keyword evidence="3" id="KW-1185">Reference proteome</keyword>
<dbReference type="AlphaFoldDB" id="A0AAE2CRI8"/>
<feature type="region of interest" description="Disordered" evidence="1">
    <location>
        <begin position="92"/>
        <end position="146"/>
    </location>
</feature>
<reference evidence="2" key="1">
    <citation type="submission" date="2020-06" db="EMBL/GenBank/DDBJ databases">
        <authorList>
            <person name="Li T."/>
            <person name="Hu X."/>
            <person name="Zhang T."/>
            <person name="Song X."/>
            <person name="Zhang H."/>
            <person name="Dai N."/>
            <person name="Sheng W."/>
            <person name="Hou X."/>
            <person name="Wei L."/>
        </authorList>
    </citation>
    <scope>NUCLEOTIDE SEQUENCE</scope>
    <source>
        <strain evidence="2">3651</strain>
        <tissue evidence="2">Leaf</tissue>
    </source>
</reference>
<organism evidence="2 3">
    <name type="scientific">Sesamum alatum</name>
    <dbReference type="NCBI Taxonomy" id="300844"/>
    <lineage>
        <taxon>Eukaryota</taxon>
        <taxon>Viridiplantae</taxon>
        <taxon>Streptophyta</taxon>
        <taxon>Embryophyta</taxon>
        <taxon>Tracheophyta</taxon>
        <taxon>Spermatophyta</taxon>
        <taxon>Magnoliopsida</taxon>
        <taxon>eudicotyledons</taxon>
        <taxon>Gunneridae</taxon>
        <taxon>Pentapetalae</taxon>
        <taxon>asterids</taxon>
        <taxon>lamiids</taxon>
        <taxon>Lamiales</taxon>
        <taxon>Pedaliaceae</taxon>
        <taxon>Sesamum</taxon>
    </lineage>
</organism>
<dbReference type="EMBL" id="JACGWO010000003">
    <property type="protein sequence ID" value="KAK4431539.1"/>
    <property type="molecule type" value="Genomic_DNA"/>
</dbReference>
<comment type="caution">
    <text evidence="2">The sequence shown here is derived from an EMBL/GenBank/DDBJ whole genome shotgun (WGS) entry which is preliminary data.</text>
</comment>
<sequence>MELGKVIQAKGKGSPRVFPGFAPKHQESSQDSLVWSTSTTPSLQAPTPRKVSTSDLLSSLNTPIYSHQTSAAAAAVPLQGTLPRCRRAHLKERAAAAPTSGNHHRSHAHAHTHTLCSPLSTLRDAAAAAPPQGTRPVTVDGYNEEN</sequence>
<evidence type="ECO:0000313" key="2">
    <source>
        <dbReference type="EMBL" id="KAK4431539.1"/>
    </source>
</evidence>
<feature type="compositionally biased region" description="Polar residues" evidence="1">
    <location>
        <begin position="29"/>
        <end position="54"/>
    </location>
</feature>
<evidence type="ECO:0000313" key="3">
    <source>
        <dbReference type="Proteomes" id="UP001293254"/>
    </source>
</evidence>
<proteinExistence type="predicted"/>
<feature type="compositionally biased region" description="Basic residues" evidence="1">
    <location>
        <begin position="102"/>
        <end position="112"/>
    </location>
</feature>
<dbReference type="Proteomes" id="UP001293254">
    <property type="component" value="Unassembled WGS sequence"/>
</dbReference>
<reference evidence="2" key="2">
    <citation type="journal article" date="2024" name="Plant">
        <title>Genomic evolution and insights into agronomic trait innovations of Sesamum species.</title>
        <authorList>
            <person name="Miao H."/>
            <person name="Wang L."/>
            <person name="Qu L."/>
            <person name="Liu H."/>
            <person name="Sun Y."/>
            <person name="Le M."/>
            <person name="Wang Q."/>
            <person name="Wei S."/>
            <person name="Zheng Y."/>
            <person name="Lin W."/>
            <person name="Duan Y."/>
            <person name="Cao H."/>
            <person name="Xiong S."/>
            <person name="Wang X."/>
            <person name="Wei L."/>
            <person name="Li C."/>
            <person name="Ma Q."/>
            <person name="Ju M."/>
            <person name="Zhao R."/>
            <person name="Li G."/>
            <person name="Mu C."/>
            <person name="Tian Q."/>
            <person name="Mei H."/>
            <person name="Zhang T."/>
            <person name="Gao T."/>
            <person name="Zhang H."/>
        </authorList>
    </citation>
    <scope>NUCLEOTIDE SEQUENCE</scope>
    <source>
        <strain evidence="2">3651</strain>
    </source>
</reference>
<protein>
    <submittedName>
        <fullName evidence="2">Uncharacterized protein</fullName>
    </submittedName>
</protein>
<accession>A0AAE2CRI8</accession>
<name>A0AAE2CRI8_9LAMI</name>